<gene>
    <name evidence="7" type="primary">LOC113796711</name>
</gene>
<dbReference type="Pfam" id="PF00176">
    <property type="entry name" value="SNF2-rel_dom"/>
    <property type="match status" value="3"/>
</dbReference>
<evidence type="ECO:0000313" key="6">
    <source>
        <dbReference type="Proteomes" id="UP000515146"/>
    </source>
</evidence>
<dbReference type="InterPro" id="IPR027417">
    <property type="entry name" value="P-loop_NTPase"/>
</dbReference>
<dbReference type="GO" id="GO:0016787">
    <property type="term" value="F:hydrolase activity"/>
    <property type="evidence" value="ECO:0007669"/>
    <property type="project" value="UniProtKB-KW"/>
</dbReference>
<evidence type="ECO:0000313" key="7">
    <source>
        <dbReference type="RefSeq" id="XP_027202813.1"/>
    </source>
</evidence>
<evidence type="ECO:0000256" key="3">
    <source>
        <dbReference type="ARBA" id="ARBA00022840"/>
    </source>
</evidence>
<dbReference type="GO" id="GO:0006289">
    <property type="term" value="P:nucleotide-excision repair"/>
    <property type="evidence" value="ECO:0007669"/>
    <property type="project" value="TreeGrafter"/>
</dbReference>
<dbReference type="InterPro" id="IPR049730">
    <property type="entry name" value="SNF2/RAD54-like_C"/>
</dbReference>
<dbReference type="InParanoid" id="A0A6P6YBK6"/>
<dbReference type="InterPro" id="IPR038718">
    <property type="entry name" value="SNF2-like_sf"/>
</dbReference>
<dbReference type="Gene3D" id="3.40.50.300">
    <property type="entry name" value="P-loop containing nucleotide triphosphate hydrolases"/>
    <property type="match status" value="1"/>
</dbReference>
<sequence length="784" mass="89335">MSNELKQDFVNFCLEYCHGLKALSEKDQNEFFEAAIQPVQTVEMDDESLFKCEAQPISYVEGLHCDLFKFQQEGLGWMVQQEADFKFGGGILADEMGMGKTIQTISLLLYNKFSSTEANQTVKEIEKNSYATLIVCPVGAVYQWKSELEKFAPSLKVLVYHGPNRSLEVNNFGSVDVVITNYNCLEVEYRKVADKTKVVCPNCGRKYLPKNLVIHLKYMCGQNARKTSAQAKQERKVISGVDFQNKTPTISNIYKEILVKAGRMDELEELNAVPWLGSKNSNGNRLKKIRTEATGVTDSEVLDAIDDYDTPLSENSSDAVFFDSESSALEYSDVSDSEIVDSAKAESKVVEQNLNNLTMKQLSYYIEVFGINVTSTGKKKPLKVDCVKALMAYMEEYMNVTKTKVIRPDEEIDLSSSPLHIYPWRRIVLDEAHRIKNLTNNTSRSAMALKCVGTKWCLTGTPLQNRIEELHALLRFLEYYPYGYYFCNRPKCGCMLSDHVFNEKSACLACHHTRINHYSFFTKTITKPIINHGSIGAGYTALVTLRNQVISRLMLRRTKVERVEDIKLPPLIIKIDKRKLSAPEMDFYTAIYAKTQVEFNCFVEKGTVLHNFAHIFDLLSRLRQSVNHPYLIIHSDLNQRQLPSKKLIEFAFKREGIQCVTYTGSLTVDARRSMINEFILNKNINVICISLKAGGEGLNLQVASQIFIMDPWWNPASELQAIQRAHRIGQTRPVHAYRIIAEDTIEERILQLQEKKQLAFDGTIGNNNNSFQKLNADDIRFLFQ</sequence>
<protein>
    <submittedName>
        <fullName evidence="7">DNA repair protein RAD16-like</fullName>
    </submittedName>
</protein>
<dbReference type="KEGG" id="dpte:113796711"/>
<reference evidence="7" key="1">
    <citation type="submission" date="2025-08" db="UniProtKB">
        <authorList>
            <consortium name="RefSeq"/>
        </authorList>
    </citation>
    <scope>IDENTIFICATION</scope>
    <source>
        <strain evidence="7">Airmid</strain>
    </source>
</reference>
<dbReference type="InterPro" id="IPR001650">
    <property type="entry name" value="Helicase_C-like"/>
</dbReference>
<dbReference type="FunCoup" id="A0A6P6YBK6">
    <property type="interactions" value="1371"/>
</dbReference>
<dbReference type="PROSITE" id="PS51192">
    <property type="entry name" value="HELICASE_ATP_BIND_1"/>
    <property type="match status" value="1"/>
</dbReference>
<dbReference type="InterPro" id="IPR000330">
    <property type="entry name" value="SNF2_N"/>
</dbReference>
<feature type="domain" description="Helicase ATP-binding" evidence="4">
    <location>
        <begin position="81"/>
        <end position="480"/>
    </location>
</feature>
<dbReference type="Gene3D" id="3.40.50.10810">
    <property type="entry name" value="Tandem AAA-ATPase domain"/>
    <property type="match status" value="2"/>
</dbReference>
<proteinExistence type="predicted"/>
<keyword evidence="1" id="KW-0547">Nucleotide-binding</keyword>
<dbReference type="Proteomes" id="UP000515146">
    <property type="component" value="Unplaced"/>
</dbReference>
<dbReference type="OMA" id="TEINRCT"/>
<evidence type="ECO:0000259" key="5">
    <source>
        <dbReference type="PROSITE" id="PS51194"/>
    </source>
</evidence>
<dbReference type="PANTHER" id="PTHR45626:SF12">
    <property type="entry name" value="DNA REPAIR PROTEIN RAD16"/>
    <property type="match status" value="1"/>
</dbReference>
<dbReference type="OrthoDB" id="423559at2759"/>
<keyword evidence="3" id="KW-0067">ATP-binding</keyword>
<dbReference type="GO" id="GO:0008094">
    <property type="term" value="F:ATP-dependent activity, acting on DNA"/>
    <property type="evidence" value="ECO:0007669"/>
    <property type="project" value="TreeGrafter"/>
</dbReference>
<dbReference type="AlphaFoldDB" id="A0A6P6YBK6"/>
<dbReference type="SMART" id="SM00487">
    <property type="entry name" value="DEXDc"/>
    <property type="match status" value="1"/>
</dbReference>
<dbReference type="SUPFAM" id="SSF52540">
    <property type="entry name" value="P-loop containing nucleoside triphosphate hydrolases"/>
    <property type="match status" value="3"/>
</dbReference>
<keyword evidence="2" id="KW-0378">Hydrolase</keyword>
<evidence type="ECO:0000256" key="1">
    <source>
        <dbReference type="ARBA" id="ARBA00022741"/>
    </source>
</evidence>
<dbReference type="InterPro" id="IPR014001">
    <property type="entry name" value="Helicase_ATP-bd"/>
</dbReference>
<dbReference type="RefSeq" id="XP_027202813.1">
    <property type="nucleotide sequence ID" value="XM_027347012.1"/>
</dbReference>
<accession>A0A6P6YBK6</accession>
<evidence type="ECO:0000259" key="4">
    <source>
        <dbReference type="PROSITE" id="PS51192"/>
    </source>
</evidence>
<dbReference type="InterPro" id="IPR050628">
    <property type="entry name" value="SNF2_RAD54_helicase_TF"/>
</dbReference>
<organism evidence="6 7">
    <name type="scientific">Dermatophagoides pteronyssinus</name>
    <name type="common">European house dust mite</name>
    <dbReference type="NCBI Taxonomy" id="6956"/>
    <lineage>
        <taxon>Eukaryota</taxon>
        <taxon>Metazoa</taxon>
        <taxon>Ecdysozoa</taxon>
        <taxon>Arthropoda</taxon>
        <taxon>Chelicerata</taxon>
        <taxon>Arachnida</taxon>
        <taxon>Acari</taxon>
        <taxon>Acariformes</taxon>
        <taxon>Sarcoptiformes</taxon>
        <taxon>Astigmata</taxon>
        <taxon>Psoroptidia</taxon>
        <taxon>Analgoidea</taxon>
        <taxon>Pyroglyphidae</taxon>
        <taxon>Dermatophagoidinae</taxon>
        <taxon>Dermatophagoides</taxon>
    </lineage>
</organism>
<dbReference type="CDD" id="cd18793">
    <property type="entry name" value="SF2_C_SNF"/>
    <property type="match status" value="1"/>
</dbReference>
<dbReference type="SMART" id="SM00490">
    <property type="entry name" value="HELICc"/>
    <property type="match status" value="1"/>
</dbReference>
<dbReference type="PROSITE" id="PS51194">
    <property type="entry name" value="HELICASE_CTER"/>
    <property type="match status" value="1"/>
</dbReference>
<dbReference type="Pfam" id="PF00271">
    <property type="entry name" value="Helicase_C"/>
    <property type="match status" value="1"/>
</dbReference>
<keyword evidence="6" id="KW-1185">Reference proteome</keyword>
<evidence type="ECO:0000256" key="2">
    <source>
        <dbReference type="ARBA" id="ARBA00022801"/>
    </source>
</evidence>
<name>A0A6P6YBK6_DERPT</name>
<dbReference type="PANTHER" id="PTHR45626">
    <property type="entry name" value="TRANSCRIPTION TERMINATION FACTOR 2-RELATED"/>
    <property type="match status" value="1"/>
</dbReference>
<feature type="domain" description="Helicase C-terminal" evidence="5">
    <location>
        <begin position="614"/>
        <end position="771"/>
    </location>
</feature>
<dbReference type="GO" id="GO:0005634">
    <property type="term" value="C:nucleus"/>
    <property type="evidence" value="ECO:0007669"/>
    <property type="project" value="TreeGrafter"/>
</dbReference>
<dbReference type="GO" id="GO:0005524">
    <property type="term" value="F:ATP binding"/>
    <property type="evidence" value="ECO:0007669"/>
    <property type="project" value="UniProtKB-KW"/>
</dbReference>